<organism evidence="1 2">
    <name type="scientific">Pseudoduganella namucuonensis</name>
    <dbReference type="NCBI Taxonomy" id="1035707"/>
    <lineage>
        <taxon>Bacteria</taxon>
        <taxon>Pseudomonadati</taxon>
        <taxon>Pseudomonadota</taxon>
        <taxon>Betaproteobacteria</taxon>
        <taxon>Burkholderiales</taxon>
        <taxon>Oxalobacteraceae</taxon>
        <taxon>Telluria group</taxon>
        <taxon>Pseudoduganella</taxon>
    </lineage>
</organism>
<sequence length="811" mass="90003">MSKTDHQHNMDFEAEVRVVAEAIWGLSPGECQPSHYPNNPHIQELDGIVRLRDVVHLIMATTSTRLEKAKDDVKKLNAAELHEGKDGVAISKWFITEKQLDAQHIEYARKSKVIAITLNQLRRRFFDGSKYIKLRKNSSFGSARDPNTDSITIDDRKYVQLPITLIADKLPSKPLSFCLQKSVLIDSIIKCIIQGKIAILIAPFGSGKSITTRQIFLRLAEQHRVDGNEPVPFTLNLREHWGQVHADEILDRHGRSIGYSPKEDLTIAWRSGVATLILDGFDEVASQTIMRRDDITFMRAARRDALSGVRDFLSKIPAGIGAFICGRDHYFDDEKEVADALAIGSKNVQVFRLGEFSEDGVREFLEKNGVSKNLPDWLPRKPLLLGYLIQKELIDEIVAIDGRNGFAHAWDTFLAKITEREADLESSTMASLTLRAVMERIAFMMRERPTKDGPVTGTDLSNAFNLETGQSASEGVLAQLQRLPGLTQRDKEPGSRSFVDEDMLSALQGGAFYRLIVDNFKSNNTLPIAEISPRAIEMAAYLLQKSGYTTSTLVAVVLGLARQKSRISNVDQILADLVMVVLAVANNEGIGSVNFDDLIVDSGIFGKINLEEIALHGLTLQECIIVEVLTASNVSGYGIRFNECLIQKIGGVGGELGLPKNIFLKCTVEHYDEMSTTNAVLQLNLAPQLKALITVLRKLFKQAGGGRQMNALHRGITQRQVLDYIDKIVGILESEGVVFVTGNVVHPVRKNIGRIDNILIAPLLSCLVSCDHIPRRSMPLLRAKAVLDELIAGFPKRSPTHRSSTPERQRA</sequence>
<protein>
    <recommendedName>
        <fullName evidence="3">NACHT domain-containing protein</fullName>
    </recommendedName>
</protein>
<dbReference type="EMBL" id="FPBO01000022">
    <property type="protein sequence ID" value="SFV03529.1"/>
    <property type="molecule type" value="Genomic_DNA"/>
</dbReference>
<keyword evidence="2" id="KW-1185">Reference proteome</keyword>
<name>A0A1I7L1B1_9BURK</name>
<proteinExistence type="predicted"/>
<evidence type="ECO:0000313" key="2">
    <source>
        <dbReference type="Proteomes" id="UP000199391"/>
    </source>
</evidence>
<dbReference type="AlphaFoldDB" id="A0A1I7L1B1"/>
<dbReference type="OrthoDB" id="7873212at2"/>
<dbReference type="InterPro" id="IPR027417">
    <property type="entry name" value="P-loop_NTPase"/>
</dbReference>
<reference evidence="2" key="1">
    <citation type="submission" date="2016-10" db="EMBL/GenBank/DDBJ databases">
        <authorList>
            <person name="Varghese N."/>
            <person name="Submissions S."/>
        </authorList>
    </citation>
    <scope>NUCLEOTIDE SEQUENCE [LARGE SCALE GENOMIC DNA]</scope>
    <source>
        <strain evidence="2">CGMCC 1.11014</strain>
    </source>
</reference>
<dbReference type="RefSeq" id="WP_143133261.1">
    <property type="nucleotide sequence ID" value="NZ_FPBO01000022.1"/>
</dbReference>
<dbReference type="Gene3D" id="3.40.50.300">
    <property type="entry name" value="P-loop containing nucleotide triphosphate hydrolases"/>
    <property type="match status" value="1"/>
</dbReference>
<evidence type="ECO:0008006" key="3">
    <source>
        <dbReference type="Google" id="ProtNLM"/>
    </source>
</evidence>
<dbReference type="Proteomes" id="UP000199391">
    <property type="component" value="Unassembled WGS sequence"/>
</dbReference>
<gene>
    <name evidence="1" type="ORF">SAMN05216552_10222</name>
</gene>
<evidence type="ECO:0000313" key="1">
    <source>
        <dbReference type="EMBL" id="SFV03529.1"/>
    </source>
</evidence>
<dbReference type="STRING" id="1035707.SAMN05216552_10222"/>
<accession>A0A1I7L1B1</accession>